<accession>A0AA39LVK8</accession>
<evidence type="ECO:0000313" key="2">
    <source>
        <dbReference type="Proteomes" id="UP001175271"/>
    </source>
</evidence>
<reference evidence="1" key="1">
    <citation type="submission" date="2023-06" db="EMBL/GenBank/DDBJ databases">
        <title>Genomic analysis of the entomopathogenic nematode Steinernema hermaphroditum.</title>
        <authorList>
            <person name="Schwarz E.M."/>
            <person name="Heppert J.K."/>
            <person name="Baniya A."/>
            <person name="Schwartz H.T."/>
            <person name="Tan C.-H."/>
            <person name="Antoshechkin I."/>
            <person name="Sternberg P.W."/>
            <person name="Goodrich-Blair H."/>
            <person name="Dillman A.R."/>
        </authorList>
    </citation>
    <scope>NUCLEOTIDE SEQUENCE</scope>
    <source>
        <strain evidence="1">PS9179</strain>
        <tissue evidence="1">Whole animal</tissue>
    </source>
</reference>
<dbReference type="AlphaFoldDB" id="A0AA39LVK8"/>
<proteinExistence type="predicted"/>
<evidence type="ECO:0008006" key="3">
    <source>
        <dbReference type="Google" id="ProtNLM"/>
    </source>
</evidence>
<comment type="caution">
    <text evidence="1">The sequence shown here is derived from an EMBL/GenBank/DDBJ whole genome shotgun (WGS) entry which is preliminary data.</text>
</comment>
<dbReference type="Proteomes" id="UP001175271">
    <property type="component" value="Unassembled WGS sequence"/>
</dbReference>
<name>A0AA39LVK8_9BILA</name>
<keyword evidence="2" id="KW-1185">Reference proteome</keyword>
<protein>
    <recommendedName>
        <fullName evidence="3">DUF19 domain-containing protein</fullName>
    </recommendedName>
</protein>
<gene>
    <name evidence="1" type="ORF">QR680_005399</name>
</gene>
<evidence type="ECO:0000313" key="1">
    <source>
        <dbReference type="EMBL" id="KAK0410929.1"/>
    </source>
</evidence>
<sequence>MGWRLRSPPTGRLSKTIYLETFHWTVPLRSSVSRFPSWSLMNPLSETMRTVLATASLLFIAVTLAQDCSSPQSTRAAFGGYLQCIKDALDADYGSYEAEVREHNRRAASSCFSPTISEANAKDRCVLAPSDLDSKAWDRNGPLRDCSICRTFASGAIKAILSTPADDQKCIRTEISKAIAREADFCIRKKIADFPGVPEIPDLEEGSFDFKENVINSISDYILIHSRLAFCGERKPARASATRACLENPFSGYFGKHCQVLKGCDASISTGCGAQIASTRKATCECIDEARKELKQRISGIADTIKEAVSGSGRGAAAIGSGSKVDTCVANIKAKLVTPVNDWTTVIDSALSTCIKNKPTGQSLGMDSLLNVGCRKVIADTTGQASAQLKTGFDFVNNLIDAMVDRSGRFCGGPFCA</sequence>
<dbReference type="EMBL" id="JAUCMV010000003">
    <property type="protein sequence ID" value="KAK0410929.1"/>
    <property type="molecule type" value="Genomic_DNA"/>
</dbReference>
<organism evidence="1 2">
    <name type="scientific">Steinernema hermaphroditum</name>
    <dbReference type="NCBI Taxonomy" id="289476"/>
    <lineage>
        <taxon>Eukaryota</taxon>
        <taxon>Metazoa</taxon>
        <taxon>Ecdysozoa</taxon>
        <taxon>Nematoda</taxon>
        <taxon>Chromadorea</taxon>
        <taxon>Rhabditida</taxon>
        <taxon>Tylenchina</taxon>
        <taxon>Panagrolaimomorpha</taxon>
        <taxon>Strongyloidoidea</taxon>
        <taxon>Steinernematidae</taxon>
        <taxon>Steinernema</taxon>
    </lineage>
</organism>